<evidence type="ECO:0000313" key="1">
    <source>
        <dbReference type="EMBL" id="KAJ9647370.1"/>
    </source>
</evidence>
<reference evidence="1" key="1">
    <citation type="submission" date="2022-10" db="EMBL/GenBank/DDBJ databases">
        <title>Culturing micro-colonial fungi from biological soil crusts in the Mojave desert and describing Neophaeococcomyces mojavensis, and introducing the new genera and species Taxawa tesnikishii.</title>
        <authorList>
            <person name="Kurbessoian T."/>
            <person name="Stajich J.E."/>
        </authorList>
    </citation>
    <scope>NUCLEOTIDE SEQUENCE</scope>
    <source>
        <strain evidence="1">JES_115</strain>
    </source>
</reference>
<comment type="caution">
    <text evidence="1">The sequence shown here is derived from an EMBL/GenBank/DDBJ whole genome shotgun (WGS) entry which is preliminary data.</text>
</comment>
<accession>A0ACC2ZIJ6</accession>
<sequence length="199" mass="21968">MTDFDPAPLEITLFRGWSDKDCYVWSPFVTKLELRLRLSNVSYQTAAGSMRTAPTGKIPYVDVREEEQPTSTTSAIGDSAMIAQYLAGRGLIHDLDANLGASSKAQDLAIRALVEDRLYFFNTLHGQGTGLYSADEARRFREDIWTNLDGLLEESWKKAQERCGGTDNGSCFWCLGGDGPTECDTSVFGFVCSALIAKR</sequence>
<keyword evidence="2" id="KW-1185">Reference proteome</keyword>
<organism evidence="1 2">
    <name type="scientific">Coniosporium tulheliwenetii</name>
    <dbReference type="NCBI Taxonomy" id="3383036"/>
    <lineage>
        <taxon>Eukaryota</taxon>
        <taxon>Fungi</taxon>
        <taxon>Dikarya</taxon>
        <taxon>Ascomycota</taxon>
        <taxon>Pezizomycotina</taxon>
        <taxon>Dothideomycetes</taxon>
        <taxon>Dothideomycetes incertae sedis</taxon>
        <taxon>Coniosporium</taxon>
    </lineage>
</organism>
<dbReference type="EMBL" id="JAPDRP010000005">
    <property type="protein sequence ID" value="KAJ9647370.1"/>
    <property type="molecule type" value="Genomic_DNA"/>
</dbReference>
<name>A0ACC2ZIJ6_9PEZI</name>
<proteinExistence type="predicted"/>
<evidence type="ECO:0000313" key="2">
    <source>
        <dbReference type="Proteomes" id="UP001172680"/>
    </source>
</evidence>
<protein>
    <submittedName>
        <fullName evidence="1">Uncharacterized protein</fullName>
    </submittedName>
</protein>
<dbReference type="Proteomes" id="UP001172680">
    <property type="component" value="Unassembled WGS sequence"/>
</dbReference>
<gene>
    <name evidence="1" type="ORF">H2199_002359</name>
</gene>